<reference evidence="2 3" key="1">
    <citation type="journal article" date="2020" name="Arch. Microbiol.">
        <title>Bradyrhizobium uaiense sp. nov., a new highly efficient cowpea symbiont.</title>
        <authorList>
            <person name="Cabral Michel D."/>
            <person name="Azarias Guimaraes A."/>
            <person name="Martins da Costa E."/>
            <person name="Soares de Carvalho T."/>
            <person name="Balsanelli E."/>
            <person name="Willems A."/>
            <person name="Maltempi de Souza E."/>
            <person name="de Souza Moreira F.M."/>
        </authorList>
    </citation>
    <scope>NUCLEOTIDE SEQUENCE [LARGE SCALE GENOMIC DNA]</scope>
    <source>
        <strain evidence="2 3">UFLA 03-164</strain>
    </source>
</reference>
<dbReference type="AlphaFoldDB" id="A0A6P1BNF9"/>
<name>A0A6P1BNF9_9BRAD</name>
<keyword evidence="3" id="KW-1185">Reference proteome</keyword>
<evidence type="ECO:0000313" key="2">
    <source>
        <dbReference type="EMBL" id="NEU99739.1"/>
    </source>
</evidence>
<sequence length="109" mass="11402">MDIAKDIAMGANSRPSSLSLIFRSYLGDLRRWIGHLVTGYAVACGFMLVGAISLLIAIGIGVSAAFHALEARYDVWIAYAVVGGAFLVLGLAGLVAGRVMLARPGPEIP</sequence>
<keyword evidence="1" id="KW-0812">Transmembrane</keyword>
<organism evidence="2 3">
    <name type="scientific">Bradyrhizobium uaiense</name>
    <dbReference type="NCBI Taxonomy" id="2594946"/>
    <lineage>
        <taxon>Bacteria</taxon>
        <taxon>Pseudomonadati</taxon>
        <taxon>Pseudomonadota</taxon>
        <taxon>Alphaproteobacteria</taxon>
        <taxon>Hyphomicrobiales</taxon>
        <taxon>Nitrobacteraceae</taxon>
        <taxon>Bradyrhizobium</taxon>
    </lineage>
</organism>
<keyword evidence="1" id="KW-0472">Membrane</keyword>
<protein>
    <submittedName>
        <fullName evidence="2">Phage holin family protein</fullName>
    </submittedName>
</protein>
<dbReference type="Proteomes" id="UP000468531">
    <property type="component" value="Unassembled WGS sequence"/>
</dbReference>
<comment type="caution">
    <text evidence="2">The sequence shown here is derived from an EMBL/GenBank/DDBJ whole genome shotgun (WGS) entry which is preliminary data.</text>
</comment>
<proteinExistence type="predicted"/>
<feature type="transmembrane region" description="Helical" evidence="1">
    <location>
        <begin position="75"/>
        <end position="96"/>
    </location>
</feature>
<dbReference type="EMBL" id="VKHP01000144">
    <property type="protein sequence ID" value="NEU99739.1"/>
    <property type="molecule type" value="Genomic_DNA"/>
</dbReference>
<feature type="transmembrane region" description="Helical" evidence="1">
    <location>
        <begin position="40"/>
        <end position="69"/>
    </location>
</feature>
<accession>A0A6P1BNF9</accession>
<feature type="non-terminal residue" evidence="2">
    <location>
        <position position="109"/>
    </location>
</feature>
<evidence type="ECO:0000313" key="3">
    <source>
        <dbReference type="Proteomes" id="UP000468531"/>
    </source>
</evidence>
<keyword evidence="1" id="KW-1133">Transmembrane helix</keyword>
<evidence type="ECO:0000256" key="1">
    <source>
        <dbReference type="SAM" id="Phobius"/>
    </source>
</evidence>
<gene>
    <name evidence="2" type="ORF">FNJ47_28930</name>
</gene>